<reference evidence="9" key="2">
    <citation type="submission" date="2023-01" db="EMBL/GenBank/DDBJ databases">
        <authorList>
            <person name="Sun Q."/>
            <person name="Evtushenko L."/>
        </authorList>
    </citation>
    <scope>NUCLEOTIDE SEQUENCE</scope>
    <source>
        <strain evidence="9">VKM Ac-1958</strain>
    </source>
</reference>
<dbReference type="Proteomes" id="UP001142325">
    <property type="component" value="Unassembled WGS sequence"/>
</dbReference>
<dbReference type="InterPro" id="IPR052017">
    <property type="entry name" value="TSUP"/>
</dbReference>
<keyword evidence="6 8" id="KW-1133">Transmembrane helix</keyword>
<dbReference type="PANTHER" id="PTHR30269:SF0">
    <property type="entry name" value="MEMBRANE TRANSPORTER PROTEIN YFCA-RELATED"/>
    <property type="match status" value="1"/>
</dbReference>
<dbReference type="Pfam" id="PF01925">
    <property type="entry name" value="TauE"/>
    <property type="match status" value="1"/>
</dbReference>
<reference evidence="9" key="1">
    <citation type="journal article" date="2014" name="Int. J. Syst. Evol. Microbiol.">
        <title>Complete genome sequence of Corynebacterium casei LMG S-19264T (=DSM 44701T), isolated from a smear-ripened cheese.</title>
        <authorList>
            <consortium name="US DOE Joint Genome Institute (JGI-PGF)"/>
            <person name="Walter F."/>
            <person name="Albersmeier A."/>
            <person name="Kalinowski J."/>
            <person name="Ruckert C."/>
        </authorList>
    </citation>
    <scope>NUCLEOTIDE SEQUENCE</scope>
    <source>
        <strain evidence="9">VKM Ac-1958</strain>
    </source>
</reference>
<dbReference type="InterPro" id="IPR002781">
    <property type="entry name" value="TM_pro_TauE-like"/>
</dbReference>
<dbReference type="EMBL" id="BSET01000001">
    <property type="protein sequence ID" value="GLK00514.1"/>
    <property type="molecule type" value="Genomic_DNA"/>
</dbReference>
<sequence length="253" mass="25834">MDLLSPLGVSLLALAAIGAGIINTVVGSGSLITFPTLLALGVPPVNANVANTVGLAIGNVGGVVGYRRELVGTRRILLPLIAVTIVGAVAGALALLALPASVFRLVAPALIIVGCILVAIQPILNRRASQEAGRPPLAPAWLRTPLTLLTGAYGGYFGAAQGVLIVGILDLTMREDLQRINAIKNVLQTVAGWVATIVFVLHMALPWVSIGIIAVGSLLGSAIGSAIGRRLPAWLLRTAIIVIGAIAVVFLLA</sequence>
<evidence type="ECO:0000313" key="10">
    <source>
        <dbReference type="Proteomes" id="UP001142325"/>
    </source>
</evidence>
<evidence type="ECO:0000256" key="7">
    <source>
        <dbReference type="ARBA" id="ARBA00023136"/>
    </source>
</evidence>
<evidence type="ECO:0000256" key="2">
    <source>
        <dbReference type="ARBA" id="ARBA00009142"/>
    </source>
</evidence>
<evidence type="ECO:0000256" key="3">
    <source>
        <dbReference type="ARBA" id="ARBA00022448"/>
    </source>
</evidence>
<evidence type="ECO:0000256" key="6">
    <source>
        <dbReference type="ARBA" id="ARBA00022989"/>
    </source>
</evidence>
<feature type="transmembrane region" description="Helical" evidence="8">
    <location>
        <begin position="105"/>
        <end position="124"/>
    </location>
</feature>
<feature type="transmembrane region" description="Helical" evidence="8">
    <location>
        <begin position="207"/>
        <end position="227"/>
    </location>
</feature>
<evidence type="ECO:0000256" key="8">
    <source>
        <dbReference type="RuleBase" id="RU363041"/>
    </source>
</evidence>
<protein>
    <recommendedName>
        <fullName evidence="8">Probable membrane transporter protein</fullName>
    </recommendedName>
</protein>
<feature type="transmembrane region" description="Helical" evidence="8">
    <location>
        <begin position="144"/>
        <end position="169"/>
    </location>
</feature>
<keyword evidence="3" id="KW-0813">Transport</keyword>
<evidence type="ECO:0000256" key="4">
    <source>
        <dbReference type="ARBA" id="ARBA00022475"/>
    </source>
</evidence>
<dbReference type="GO" id="GO:0005886">
    <property type="term" value="C:plasma membrane"/>
    <property type="evidence" value="ECO:0007669"/>
    <property type="project" value="UniProtKB-SubCell"/>
</dbReference>
<feature type="transmembrane region" description="Helical" evidence="8">
    <location>
        <begin position="76"/>
        <end position="98"/>
    </location>
</feature>
<comment type="caution">
    <text evidence="9">The sequence shown here is derived from an EMBL/GenBank/DDBJ whole genome shotgun (WGS) entry which is preliminary data.</text>
</comment>
<feature type="transmembrane region" description="Helical" evidence="8">
    <location>
        <begin position="234"/>
        <end position="252"/>
    </location>
</feature>
<name>A0A9W6HR14_9MICO</name>
<organism evidence="9 10">
    <name type="scientific">Microbacterium keratanolyticum</name>
    <dbReference type="NCBI Taxonomy" id="67574"/>
    <lineage>
        <taxon>Bacteria</taxon>
        <taxon>Bacillati</taxon>
        <taxon>Actinomycetota</taxon>
        <taxon>Actinomycetes</taxon>
        <taxon>Micrococcales</taxon>
        <taxon>Microbacteriaceae</taxon>
        <taxon>Microbacterium</taxon>
    </lineage>
</organism>
<dbReference type="PANTHER" id="PTHR30269">
    <property type="entry name" value="TRANSMEMBRANE PROTEIN YFCA"/>
    <property type="match status" value="1"/>
</dbReference>
<evidence type="ECO:0000313" key="9">
    <source>
        <dbReference type="EMBL" id="GLK00514.1"/>
    </source>
</evidence>
<evidence type="ECO:0000256" key="1">
    <source>
        <dbReference type="ARBA" id="ARBA00004651"/>
    </source>
</evidence>
<gene>
    <name evidence="9" type="ORF">GCM10017596_02290</name>
</gene>
<evidence type="ECO:0000256" key="5">
    <source>
        <dbReference type="ARBA" id="ARBA00022692"/>
    </source>
</evidence>
<comment type="subcellular location">
    <subcellularLocation>
        <location evidence="1 8">Cell membrane</location>
        <topology evidence="1 8">Multi-pass membrane protein</topology>
    </subcellularLocation>
</comment>
<dbReference type="AlphaFoldDB" id="A0A9W6HR14"/>
<keyword evidence="7 8" id="KW-0472">Membrane</keyword>
<keyword evidence="10" id="KW-1185">Reference proteome</keyword>
<accession>A0A9W6HR14</accession>
<keyword evidence="5 8" id="KW-0812">Transmembrane</keyword>
<proteinExistence type="inferred from homology"/>
<keyword evidence="4 8" id="KW-1003">Cell membrane</keyword>
<comment type="similarity">
    <text evidence="2 8">Belongs to the 4-toluene sulfonate uptake permease (TSUP) (TC 2.A.102) family.</text>
</comment>
<dbReference type="RefSeq" id="WP_204938230.1">
    <property type="nucleotide sequence ID" value="NZ_BAAAUM010000001.1"/>
</dbReference>